<dbReference type="Proteomes" id="UP001519295">
    <property type="component" value="Unassembled WGS sequence"/>
</dbReference>
<evidence type="ECO:0000313" key="2">
    <source>
        <dbReference type="Proteomes" id="UP001519295"/>
    </source>
</evidence>
<reference evidence="1 2" key="1">
    <citation type="submission" date="2021-03" db="EMBL/GenBank/DDBJ databases">
        <title>Sequencing the genomes of 1000 actinobacteria strains.</title>
        <authorList>
            <person name="Klenk H.-P."/>
        </authorList>
    </citation>
    <scope>NUCLEOTIDE SEQUENCE [LARGE SCALE GENOMIC DNA]</scope>
    <source>
        <strain evidence="1 2">DSM 45256</strain>
    </source>
</reference>
<comment type="caution">
    <text evidence="1">The sequence shown here is derived from an EMBL/GenBank/DDBJ whole genome shotgun (WGS) entry which is preliminary data.</text>
</comment>
<protein>
    <submittedName>
        <fullName evidence="1">Uncharacterized protein</fullName>
    </submittedName>
</protein>
<dbReference type="RefSeq" id="WP_210036696.1">
    <property type="nucleotide sequence ID" value="NZ_JAGINU010000003.1"/>
</dbReference>
<name>A0ABS4W5P9_9PSEU</name>
<proteinExistence type="predicted"/>
<gene>
    <name evidence="1" type="ORF">JOF36_007320</name>
</gene>
<keyword evidence="2" id="KW-1185">Reference proteome</keyword>
<evidence type="ECO:0000313" key="1">
    <source>
        <dbReference type="EMBL" id="MBP2371547.1"/>
    </source>
</evidence>
<dbReference type="EMBL" id="JAGINU010000003">
    <property type="protein sequence ID" value="MBP2371547.1"/>
    <property type="molecule type" value="Genomic_DNA"/>
</dbReference>
<organism evidence="1 2">
    <name type="scientific">Pseudonocardia parietis</name>
    <dbReference type="NCBI Taxonomy" id="570936"/>
    <lineage>
        <taxon>Bacteria</taxon>
        <taxon>Bacillati</taxon>
        <taxon>Actinomycetota</taxon>
        <taxon>Actinomycetes</taxon>
        <taxon>Pseudonocardiales</taxon>
        <taxon>Pseudonocardiaceae</taxon>
        <taxon>Pseudonocardia</taxon>
    </lineage>
</organism>
<accession>A0ABS4W5P9</accession>
<sequence length="49" mass="5532">MVDHAAPGGVRELTDSEQRHLTEMLLAYQVEHQREPDQLELAPGDDEFG</sequence>